<protein>
    <submittedName>
        <fullName evidence="5">Retrovirus-related Pol polyprotein from transposon TNT 1-94</fullName>
    </submittedName>
</protein>
<dbReference type="SUPFAM" id="SSF57756">
    <property type="entry name" value="Retrovirus zinc finger-like domains"/>
    <property type="match status" value="1"/>
</dbReference>
<evidence type="ECO:0000256" key="1">
    <source>
        <dbReference type="PROSITE-ProRule" id="PRU00047"/>
    </source>
</evidence>
<dbReference type="EMBL" id="QZWG01000016">
    <property type="protein sequence ID" value="RZB60662.1"/>
    <property type="molecule type" value="Genomic_DNA"/>
</dbReference>
<keyword evidence="1" id="KW-0863">Zinc-finger</keyword>
<evidence type="ECO:0000256" key="2">
    <source>
        <dbReference type="SAM" id="MobiDB-lite"/>
    </source>
</evidence>
<proteinExistence type="predicted"/>
<keyword evidence="1" id="KW-0479">Metal-binding</keyword>
<gene>
    <name evidence="5" type="ORF">D0Y65_043423</name>
</gene>
<dbReference type="Pfam" id="PF22936">
    <property type="entry name" value="Pol_BBD"/>
    <property type="match status" value="1"/>
</dbReference>
<accession>A0A445GHF1</accession>
<dbReference type="Proteomes" id="UP000289340">
    <property type="component" value="Chromosome 16"/>
</dbReference>
<reference evidence="5 6" key="1">
    <citation type="submission" date="2018-09" db="EMBL/GenBank/DDBJ databases">
        <title>A high-quality reference genome of wild soybean provides a powerful tool to mine soybean genomes.</title>
        <authorList>
            <person name="Xie M."/>
            <person name="Chung C.Y.L."/>
            <person name="Li M.-W."/>
            <person name="Wong F.-L."/>
            <person name="Chan T.-F."/>
            <person name="Lam H.-M."/>
        </authorList>
    </citation>
    <scope>NUCLEOTIDE SEQUENCE [LARGE SCALE GENOMIC DNA]</scope>
    <source>
        <strain evidence="6">cv. W05</strain>
        <tissue evidence="5">Hypocotyl of etiolated seedlings</tissue>
    </source>
</reference>
<evidence type="ECO:0000313" key="5">
    <source>
        <dbReference type="EMBL" id="RZB60662.1"/>
    </source>
</evidence>
<dbReference type="PANTHER" id="PTHR47592:SF27">
    <property type="entry name" value="OS08G0421700 PROTEIN"/>
    <property type="match status" value="1"/>
</dbReference>
<keyword evidence="6" id="KW-1185">Reference proteome</keyword>
<feature type="transmembrane region" description="Helical" evidence="3">
    <location>
        <begin position="12"/>
        <end position="32"/>
    </location>
</feature>
<evidence type="ECO:0000256" key="3">
    <source>
        <dbReference type="SAM" id="Phobius"/>
    </source>
</evidence>
<feature type="region of interest" description="Disordered" evidence="2">
    <location>
        <begin position="355"/>
        <end position="377"/>
    </location>
</feature>
<evidence type="ECO:0000259" key="4">
    <source>
        <dbReference type="PROSITE" id="PS50158"/>
    </source>
</evidence>
<feature type="domain" description="CCHC-type" evidence="4">
    <location>
        <begin position="343"/>
        <end position="357"/>
    </location>
</feature>
<dbReference type="AlphaFoldDB" id="A0A445GHF1"/>
<feature type="region of interest" description="Disordered" evidence="2">
    <location>
        <begin position="297"/>
        <end position="334"/>
    </location>
</feature>
<dbReference type="Gene3D" id="4.10.60.10">
    <property type="entry name" value="Zinc finger, CCHC-type"/>
    <property type="match status" value="1"/>
</dbReference>
<dbReference type="PANTHER" id="PTHR47592">
    <property type="entry name" value="PBF68 PROTEIN"/>
    <property type="match status" value="1"/>
</dbReference>
<dbReference type="InterPro" id="IPR001878">
    <property type="entry name" value="Znf_CCHC"/>
</dbReference>
<organism evidence="5 6">
    <name type="scientific">Glycine soja</name>
    <name type="common">Wild soybean</name>
    <dbReference type="NCBI Taxonomy" id="3848"/>
    <lineage>
        <taxon>Eukaryota</taxon>
        <taxon>Viridiplantae</taxon>
        <taxon>Streptophyta</taxon>
        <taxon>Embryophyta</taxon>
        <taxon>Tracheophyta</taxon>
        <taxon>Spermatophyta</taxon>
        <taxon>Magnoliopsida</taxon>
        <taxon>eudicotyledons</taxon>
        <taxon>Gunneridae</taxon>
        <taxon>Pentapetalae</taxon>
        <taxon>rosids</taxon>
        <taxon>fabids</taxon>
        <taxon>Fabales</taxon>
        <taxon>Fabaceae</taxon>
        <taxon>Papilionoideae</taxon>
        <taxon>50 kb inversion clade</taxon>
        <taxon>NPAAA clade</taxon>
        <taxon>indigoferoid/millettioid clade</taxon>
        <taxon>Phaseoleae</taxon>
        <taxon>Glycine</taxon>
        <taxon>Glycine subgen. Soja</taxon>
    </lineage>
</organism>
<keyword evidence="3" id="KW-1133">Transmembrane helix</keyword>
<dbReference type="Pfam" id="PF00098">
    <property type="entry name" value="zf-CCHC"/>
    <property type="match status" value="1"/>
</dbReference>
<keyword evidence="1" id="KW-0862">Zinc</keyword>
<feature type="compositionally biased region" description="Polar residues" evidence="2">
    <location>
        <begin position="298"/>
        <end position="326"/>
    </location>
</feature>
<dbReference type="SMART" id="SM00343">
    <property type="entry name" value="ZnF_C2HC"/>
    <property type="match status" value="1"/>
</dbReference>
<dbReference type="PROSITE" id="PS50158">
    <property type="entry name" value="ZF_CCHC"/>
    <property type="match status" value="1"/>
</dbReference>
<evidence type="ECO:0000313" key="6">
    <source>
        <dbReference type="Proteomes" id="UP000289340"/>
    </source>
</evidence>
<dbReference type="GO" id="GO:0003676">
    <property type="term" value="F:nucleic acid binding"/>
    <property type="evidence" value="ECO:0007669"/>
    <property type="project" value="InterPro"/>
</dbReference>
<comment type="caution">
    <text evidence="5">The sequence shown here is derived from an EMBL/GenBank/DDBJ whole genome shotgun (WGS) entry which is preliminary data.</text>
</comment>
<dbReference type="GO" id="GO:0008270">
    <property type="term" value="F:zinc ion binding"/>
    <property type="evidence" value="ECO:0007669"/>
    <property type="project" value="UniProtKB-KW"/>
</dbReference>
<dbReference type="InterPro" id="IPR036875">
    <property type="entry name" value="Znf_CCHC_sf"/>
</dbReference>
<keyword evidence="3" id="KW-0812">Transmembrane</keyword>
<name>A0A445GHF1_GLYSO</name>
<dbReference type="InterPro" id="IPR054722">
    <property type="entry name" value="PolX-like_BBD"/>
</dbReference>
<keyword evidence="3" id="KW-0472">Membrane</keyword>
<sequence length="510" mass="56767">MGDEASEEHQRSLAAPFIFLVVLTFQFASNWIDHFKKFFSCMLLLQSGSNEEKETKLRVEIKELLKEASSLSQPSTFAQAAKLKRLAAAKERELAKLKCNAVHIVTSGHSHYSVLLTTMGLNMNQEGEALTDSSECRPWRSPGDGQEAMDSPCDIGLDNSVCVSYWPANYVVAFVLGLHERFQLSTYLILLIWFWSVPVSSISQQLVQPFGNGIMINTLILLDYVTNSHSFGFGCWLESVQIKFEDEVKALILLSSLPDSWAATITAVSSSTRENTLKLSDIRDLILSEDVRKKDLGESSSHVSNSALNTEGRGRTTQKGQNGQGRSKSRGKGQIKFQSDITCWNCDKRGHFSNQCKAPKKNKSHENKKHDDDESTNAATDELDDALICSLDNPVDSWIMDSSASFHTTPFKDLFSNYISGRFGKVYLADGKSLDIVRRGDINIKTSSGFPWTLHNVRHIPTLKRNLISIGQLDDEGHHTTFGDGAWKVTKGNLVVARGKKRGSLYMIAD</sequence>